<protein>
    <submittedName>
        <fullName evidence="1">Uncharacterized protein</fullName>
    </submittedName>
</protein>
<dbReference type="EMBL" id="JAEUBE010000158">
    <property type="protein sequence ID" value="KAH3668298.1"/>
    <property type="molecule type" value="Genomic_DNA"/>
</dbReference>
<evidence type="ECO:0000313" key="2">
    <source>
        <dbReference type="Proteomes" id="UP000769157"/>
    </source>
</evidence>
<dbReference type="RefSeq" id="XP_046062712.1">
    <property type="nucleotide sequence ID" value="XM_046202880.1"/>
</dbReference>
<reference evidence="1" key="1">
    <citation type="journal article" date="2021" name="Open Biol.">
        <title>Shared evolutionary footprints suggest mitochondrial oxidative damage underlies multiple complex I losses in fungi.</title>
        <authorList>
            <person name="Schikora-Tamarit M.A."/>
            <person name="Marcet-Houben M."/>
            <person name="Nosek J."/>
            <person name="Gabaldon T."/>
        </authorList>
    </citation>
    <scope>NUCLEOTIDE SEQUENCE</scope>
    <source>
        <strain evidence="1">CBS6075</strain>
    </source>
</reference>
<dbReference type="OrthoDB" id="10625807at2759"/>
<dbReference type="GeneID" id="70234019"/>
<proteinExistence type="predicted"/>
<accession>A0A9P8T6N4</accession>
<sequence length="231" mass="25124">MSGVLSAPLYCGKLRIGIIKTTNATATHPEGSDMIPKFQGPLRKVFLEYVILRSVGIVKEMNDPIAPTEKMALIGVSPPNISKSNNSPINQLAHTALTGVLVNGFTDDHHLESGKHPSLEYEKSTREAAIIHENDIANDKTTAKAVRACQDDGSWSCNLSVGTLLCQVERRVETRHGPNNGHETHQDANSVRPFGIVGDAPGDIVCVEFRQALVLSSVSSQNNHKRDKQEQ</sequence>
<comment type="caution">
    <text evidence="1">The sequence shown here is derived from an EMBL/GenBank/DDBJ whole genome shotgun (WGS) entry which is preliminary data.</text>
</comment>
<gene>
    <name evidence="1" type="ORF">OGAPHI_002052</name>
</gene>
<dbReference type="Proteomes" id="UP000769157">
    <property type="component" value="Unassembled WGS sequence"/>
</dbReference>
<dbReference type="AlphaFoldDB" id="A0A9P8T6N4"/>
<name>A0A9P8T6N4_9ASCO</name>
<reference evidence="1" key="2">
    <citation type="submission" date="2021-01" db="EMBL/GenBank/DDBJ databases">
        <authorList>
            <person name="Schikora-Tamarit M.A."/>
        </authorList>
    </citation>
    <scope>NUCLEOTIDE SEQUENCE</scope>
    <source>
        <strain evidence="1">CBS6075</strain>
    </source>
</reference>
<evidence type="ECO:0000313" key="1">
    <source>
        <dbReference type="EMBL" id="KAH3668298.1"/>
    </source>
</evidence>
<keyword evidence="2" id="KW-1185">Reference proteome</keyword>
<organism evidence="1 2">
    <name type="scientific">Ogataea philodendri</name>
    <dbReference type="NCBI Taxonomy" id="1378263"/>
    <lineage>
        <taxon>Eukaryota</taxon>
        <taxon>Fungi</taxon>
        <taxon>Dikarya</taxon>
        <taxon>Ascomycota</taxon>
        <taxon>Saccharomycotina</taxon>
        <taxon>Pichiomycetes</taxon>
        <taxon>Pichiales</taxon>
        <taxon>Pichiaceae</taxon>
        <taxon>Ogataea</taxon>
    </lineage>
</organism>